<dbReference type="AlphaFoldDB" id="A0AAV7MUI1"/>
<comment type="caution">
    <text evidence="2">The sequence shown here is derived from an EMBL/GenBank/DDBJ whole genome shotgun (WGS) entry which is preliminary data.</text>
</comment>
<organism evidence="2 3">
    <name type="scientific">Pleurodeles waltl</name>
    <name type="common">Iberian ribbed newt</name>
    <dbReference type="NCBI Taxonomy" id="8319"/>
    <lineage>
        <taxon>Eukaryota</taxon>
        <taxon>Metazoa</taxon>
        <taxon>Chordata</taxon>
        <taxon>Craniata</taxon>
        <taxon>Vertebrata</taxon>
        <taxon>Euteleostomi</taxon>
        <taxon>Amphibia</taxon>
        <taxon>Batrachia</taxon>
        <taxon>Caudata</taxon>
        <taxon>Salamandroidea</taxon>
        <taxon>Salamandridae</taxon>
        <taxon>Pleurodelinae</taxon>
        <taxon>Pleurodeles</taxon>
    </lineage>
</organism>
<dbReference type="EMBL" id="JANPWB010000013">
    <property type="protein sequence ID" value="KAJ1107262.1"/>
    <property type="molecule type" value="Genomic_DNA"/>
</dbReference>
<evidence type="ECO:0000313" key="3">
    <source>
        <dbReference type="Proteomes" id="UP001066276"/>
    </source>
</evidence>
<feature type="region of interest" description="Disordered" evidence="1">
    <location>
        <begin position="50"/>
        <end position="99"/>
    </location>
</feature>
<accession>A0AAV7MUI1</accession>
<evidence type="ECO:0000313" key="2">
    <source>
        <dbReference type="EMBL" id="KAJ1107262.1"/>
    </source>
</evidence>
<evidence type="ECO:0000256" key="1">
    <source>
        <dbReference type="SAM" id="MobiDB-lite"/>
    </source>
</evidence>
<gene>
    <name evidence="2" type="ORF">NDU88_004655</name>
</gene>
<reference evidence="2" key="1">
    <citation type="journal article" date="2022" name="bioRxiv">
        <title>Sequencing and chromosome-scale assembly of the giantPleurodeles waltlgenome.</title>
        <authorList>
            <person name="Brown T."/>
            <person name="Elewa A."/>
            <person name="Iarovenko S."/>
            <person name="Subramanian E."/>
            <person name="Araus A.J."/>
            <person name="Petzold A."/>
            <person name="Susuki M."/>
            <person name="Suzuki K.-i.T."/>
            <person name="Hayashi T."/>
            <person name="Toyoda A."/>
            <person name="Oliveira C."/>
            <person name="Osipova E."/>
            <person name="Leigh N.D."/>
            <person name="Simon A."/>
            <person name="Yun M.H."/>
        </authorList>
    </citation>
    <scope>NUCLEOTIDE SEQUENCE</scope>
    <source>
        <strain evidence="2">20211129_DDA</strain>
        <tissue evidence="2">Liver</tissue>
    </source>
</reference>
<proteinExistence type="predicted"/>
<name>A0AAV7MUI1_PLEWA</name>
<sequence>MPQDRASRGLSPLPPVIYGGVASRCPPLRRPRLTLHAGTAPSLASLQARRRSALTTRQPGALGGALLPPSPICHGRSHVPQSGRATRLCRGRPEAQASRLPTRAPALRRRVLPVPA</sequence>
<dbReference type="Proteomes" id="UP001066276">
    <property type="component" value="Chromosome 9"/>
</dbReference>
<protein>
    <submittedName>
        <fullName evidence="2">Uncharacterized protein</fullName>
    </submittedName>
</protein>
<keyword evidence="3" id="KW-1185">Reference proteome</keyword>